<dbReference type="Proteomes" id="UP000390335">
    <property type="component" value="Unassembled WGS sequence"/>
</dbReference>
<feature type="compositionally biased region" description="Basic and acidic residues" evidence="1">
    <location>
        <begin position="22"/>
        <end position="31"/>
    </location>
</feature>
<keyword evidence="3" id="KW-1185">Reference proteome</keyword>
<evidence type="ECO:0000256" key="1">
    <source>
        <dbReference type="SAM" id="MobiDB-lite"/>
    </source>
</evidence>
<evidence type="ECO:0000313" key="3">
    <source>
        <dbReference type="Proteomes" id="UP000390335"/>
    </source>
</evidence>
<protein>
    <submittedName>
        <fullName evidence="2">Uncharacterized protein</fullName>
    </submittedName>
</protein>
<gene>
    <name evidence="2" type="ORF">RsS93_53610</name>
</gene>
<organism evidence="2 3">
    <name type="scientific">Rhizobium dioscoreae</name>
    <dbReference type="NCBI Taxonomy" id="2653122"/>
    <lineage>
        <taxon>Bacteria</taxon>
        <taxon>Pseudomonadati</taxon>
        <taxon>Pseudomonadota</taxon>
        <taxon>Alphaproteobacteria</taxon>
        <taxon>Hyphomicrobiales</taxon>
        <taxon>Rhizobiaceae</taxon>
        <taxon>Rhizobium/Agrobacterium group</taxon>
        <taxon>Rhizobium</taxon>
    </lineage>
</organism>
<evidence type="ECO:0000313" key="2">
    <source>
        <dbReference type="EMBL" id="GES52747.1"/>
    </source>
</evidence>
<accession>A0ABQ0ZBS6</accession>
<dbReference type="EMBL" id="BLAJ01000010">
    <property type="protein sequence ID" value="GES52747.1"/>
    <property type="molecule type" value="Genomic_DNA"/>
</dbReference>
<proteinExistence type="predicted"/>
<name>A0ABQ0ZBS6_9HYPH</name>
<feature type="region of interest" description="Disordered" evidence="1">
    <location>
        <begin position="1"/>
        <end position="60"/>
    </location>
</feature>
<sequence length="78" mass="8393">MATVQTRNAHEAQGLSGYPRKRGTELLHEGEGPGPTETKPAIFDDGNLGRLPRRRQSKDERVTVGCAKHILMAGAAAI</sequence>
<reference evidence="2 3" key="1">
    <citation type="journal article" date="2020" name="Genome Biol. Evol.">
        <title>Rhizobium dioscoreae sp. nov., a plant growth-promoting bacterium isolated from yam (Dioscorea species).</title>
        <authorList>
            <person name="Ouyabe M."/>
            <person name="Tanaka N."/>
            <person name="Shiwa Y."/>
            <person name="Fujita N."/>
            <person name="Kikuno H."/>
            <person name="Babil P."/>
            <person name="Shiwachi H."/>
        </authorList>
    </citation>
    <scope>NUCLEOTIDE SEQUENCE [LARGE SCALE GENOMIC DNA]</scope>
    <source>
        <strain evidence="2 3">S-93</strain>
    </source>
</reference>
<comment type="caution">
    <text evidence="2">The sequence shown here is derived from an EMBL/GenBank/DDBJ whole genome shotgun (WGS) entry which is preliminary data.</text>
</comment>